<dbReference type="AlphaFoldDB" id="A0A6I1FLG3"/>
<feature type="compositionally biased region" description="Basic and acidic residues" evidence="1">
    <location>
        <begin position="50"/>
        <end position="60"/>
    </location>
</feature>
<feature type="region of interest" description="Disordered" evidence="1">
    <location>
        <begin position="45"/>
        <end position="66"/>
    </location>
</feature>
<evidence type="ECO:0000256" key="2">
    <source>
        <dbReference type="SAM" id="Phobius"/>
    </source>
</evidence>
<dbReference type="Proteomes" id="UP000429595">
    <property type="component" value="Unassembled WGS sequence"/>
</dbReference>
<accession>A0A6I1FLG3</accession>
<protein>
    <submittedName>
        <fullName evidence="3">Uncharacterized protein</fullName>
    </submittedName>
</protein>
<keyword evidence="2" id="KW-0812">Transmembrane</keyword>
<keyword evidence="4" id="KW-1185">Reference proteome</keyword>
<gene>
    <name evidence="3" type="ORF">F9802_03690</name>
</gene>
<evidence type="ECO:0000313" key="3">
    <source>
        <dbReference type="EMBL" id="KAB7707823.1"/>
    </source>
</evidence>
<dbReference type="EMBL" id="WEIO01000002">
    <property type="protein sequence ID" value="KAB7707823.1"/>
    <property type="molecule type" value="Genomic_DNA"/>
</dbReference>
<comment type="caution">
    <text evidence="3">The sequence shown here is derived from an EMBL/GenBank/DDBJ whole genome shotgun (WGS) entry which is preliminary data.</text>
</comment>
<organism evidence="3 4">
    <name type="scientific">Bacillus aerolatus</name>
    <dbReference type="NCBI Taxonomy" id="2653354"/>
    <lineage>
        <taxon>Bacteria</taxon>
        <taxon>Bacillati</taxon>
        <taxon>Bacillota</taxon>
        <taxon>Bacilli</taxon>
        <taxon>Bacillales</taxon>
        <taxon>Bacillaceae</taxon>
        <taxon>Bacillus</taxon>
    </lineage>
</organism>
<reference evidence="3 4" key="1">
    <citation type="submission" date="2019-10" db="EMBL/GenBank/DDBJ databases">
        <title>Bacillus aerolatum sp. nov., isolated from bioaerosol of sport playgrounds.</title>
        <authorList>
            <person name="Chen P."/>
            <person name="Zhang G."/>
        </authorList>
    </citation>
    <scope>NUCLEOTIDE SEQUENCE [LARGE SCALE GENOMIC DNA]</scope>
    <source>
        <strain evidence="3 4">CX253</strain>
    </source>
</reference>
<sequence>MECCERSRVDGGELNTWNVYIVLFLLISGIVIAFTNLIGGGLGDETGENSSRRSNNDRHVRNCHLY</sequence>
<keyword evidence="2" id="KW-1133">Transmembrane helix</keyword>
<evidence type="ECO:0000256" key="1">
    <source>
        <dbReference type="SAM" id="MobiDB-lite"/>
    </source>
</evidence>
<name>A0A6I1FLG3_9BACI</name>
<dbReference type="RefSeq" id="WP_152149810.1">
    <property type="nucleotide sequence ID" value="NZ_WEIO01000002.1"/>
</dbReference>
<proteinExistence type="predicted"/>
<keyword evidence="2" id="KW-0472">Membrane</keyword>
<evidence type="ECO:0000313" key="4">
    <source>
        <dbReference type="Proteomes" id="UP000429595"/>
    </source>
</evidence>
<feature type="transmembrane region" description="Helical" evidence="2">
    <location>
        <begin position="20"/>
        <end position="43"/>
    </location>
</feature>